<dbReference type="Pfam" id="PF07715">
    <property type="entry name" value="Plug"/>
    <property type="match status" value="1"/>
</dbReference>
<keyword evidence="3" id="KW-1134">Transmembrane beta strand</keyword>
<dbReference type="OrthoDB" id="9760620at2"/>
<dbReference type="eggNOG" id="COG4206">
    <property type="taxonomic scope" value="Bacteria"/>
</dbReference>
<evidence type="ECO:0000256" key="8">
    <source>
        <dbReference type="RuleBase" id="RU003357"/>
    </source>
</evidence>
<evidence type="ECO:0000313" key="12">
    <source>
        <dbReference type="Proteomes" id="UP000033664"/>
    </source>
</evidence>
<comment type="similarity">
    <text evidence="8">Belongs to the TonB-dependent receptor family.</text>
</comment>
<keyword evidence="5 8" id="KW-0798">TonB box</keyword>
<dbReference type="SUPFAM" id="SSF56935">
    <property type="entry name" value="Porins"/>
    <property type="match status" value="1"/>
</dbReference>
<keyword evidence="2" id="KW-0813">Transport</keyword>
<dbReference type="InterPro" id="IPR037066">
    <property type="entry name" value="Plug_dom_sf"/>
</dbReference>
<dbReference type="GeneID" id="58228023"/>
<comment type="caution">
    <text evidence="11">The sequence shown here is derived from an EMBL/GenBank/DDBJ whole genome shotgun (WGS) entry which is preliminary data.</text>
</comment>
<dbReference type="Proteomes" id="UP000033664">
    <property type="component" value="Unassembled WGS sequence"/>
</dbReference>
<dbReference type="PATRIC" id="fig|151081.8.peg.3073"/>
<organism evidence="11 12">
    <name type="scientific">Pseudoalteromonas ruthenica</name>
    <dbReference type="NCBI Taxonomy" id="151081"/>
    <lineage>
        <taxon>Bacteria</taxon>
        <taxon>Pseudomonadati</taxon>
        <taxon>Pseudomonadota</taxon>
        <taxon>Gammaproteobacteria</taxon>
        <taxon>Alteromonadales</taxon>
        <taxon>Pseudoalteromonadaceae</taxon>
        <taxon>Pseudoalteromonas</taxon>
    </lineage>
</organism>
<evidence type="ECO:0000256" key="3">
    <source>
        <dbReference type="ARBA" id="ARBA00022452"/>
    </source>
</evidence>
<evidence type="ECO:0000259" key="9">
    <source>
        <dbReference type="Pfam" id="PF00593"/>
    </source>
</evidence>
<keyword evidence="7" id="KW-0998">Cell outer membrane</keyword>
<name>A0A0F4PKC1_9GAMM</name>
<evidence type="ECO:0000256" key="1">
    <source>
        <dbReference type="ARBA" id="ARBA00004571"/>
    </source>
</evidence>
<evidence type="ECO:0000256" key="4">
    <source>
        <dbReference type="ARBA" id="ARBA00022692"/>
    </source>
</evidence>
<proteinExistence type="inferred from homology"/>
<keyword evidence="4" id="KW-0812">Transmembrane</keyword>
<keyword evidence="6 8" id="KW-0472">Membrane</keyword>
<dbReference type="AlphaFoldDB" id="A0A0F4PKC1"/>
<evidence type="ECO:0000313" key="11">
    <source>
        <dbReference type="EMBL" id="KJZ00250.1"/>
    </source>
</evidence>
<dbReference type="InterPro" id="IPR036942">
    <property type="entry name" value="Beta-barrel_TonB_sf"/>
</dbReference>
<evidence type="ECO:0000256" key="7">
    <source>
        <dbReference type="ARBA" id="ARBA00023237"/>
    </source>
</evidence>
<evidence type="ECO:0000256" key="2">
    <source>
        <dbReference type="ARBA" id="ARBA00022448"/>
    </source>
</evidence>
<reference evidence="11 12" key="1">
    <citation type="journal article" date="2015" name="BMC Genomics">
        <title>Genome mining reveals unlocked bioactive potential of marine Gram-negative bacteria.</title>
        <authorList>
            <person name="Machado H."/>
            <person name="Sonnenschein E.C."/>
            <person name="Melchiorsen J."/>
            <person name="Gram L."/>
        </authorList>
    </citation>
    <scope>NUCLEOTIDE SEQUENCE [LARGE SCALE GENOMIC DNA]</scope>
    <source>
        <strain evidence="11 12">S3137</strain>
    </source>
</reference>
<dbReference type="RefSeq" id="WP_045980170.1">
    <property type="nucleotide sequence ID" value="NZ_JXXY01000015.1"/>
</dbReference>
<dbReference type="InterPro" id="IPR000531">
    <property type="entry name" value="Beta-barrel_TonB"/>
</dbReference>
<evidence type="ECO:0000256" key="6">
    <source>
        <dbReference type="ARBA" id="ARBA00023136"/>
    </source>
</evidence>
<evidence type="ECO:0008006" key="13">
    <source>
        <dbReference type="Google" id="ProtNLM"/>
    </source>
</evidence>
<dbReference type="Gene3D" id="2.40.170.20">
    <property type="entry name" value="TonB-dependent receptor, beta-barrel domain"/>
    <property type="match status" value="1"/>
</dbReference>
<dbReference type="Gene3D" id="2.170.130.10">
    <property type="entry name" value="TonB-dependent receptor, plug domain"/>
    <property type="match status" value="1"/>
</dbReference>
<dbReference type="PANTHER" id="PTHR30069">
    <property type="entry name" value="TONB-DEPENDENT OUTER MEMBRANE RECEPTOR"/>
    <property type="match status" value="1"/>
</dbReference>
<dbReference type="GO" id="GO:0009279">
    <property type="term" value="C:cell outer membrane"/>
    <property type="evidence" value="ECO:0007669"/>
    <property type="project" value="UniProtKB-SubCell"/>
</dbReference>
<dbReference type="InterPro" id="IPR039426">
    <property type="entry name" value="TonB-dep_rcpt-like"/>
</dbReference>
<evidence type="ECO:0000259" key="10">
    <source>
        <dbReference type="Pfam" id="PF07715"/>
    </source>
</evidence>
<dbReference type="GO" id="GO:0015344">
    <property type="term" value="F:siderophore uptake transmembrane transporter activity"/>
    <property type="evidence" value="ECO:0007669"/>
    <property type="project" value="TreeGrafter"/>
</dbReference>
<dbReference type="Pfam" id="PF00593">
    <property type="entry name" value="TonB_dep_Rec_b-barrel"/>
    <property type="match status" value="1"/>
</dbReference>
<dbReference type="InterPro" id="IPR012910">
    <property type="entry name" value="Plug_dom"/>
</dbReference>
<keyword evidence="12" id="KW-1185">Reference proteome</keyword>
<gene>
    <name evidence="11" type="ORF">TW72_05915</name>
</gene>
<accession>A0A0F4PKC1</accession>
<comment type="subcellular location">
    <subcellularLocation>
        <location evidence="1">Cell outer membrane</location>
        <topology evidence="1">Multi-pass membrane protein</topology>
    </subcellularLocation>
</comment>
<dbReference type="EMBL" id="JXXZ01000006">
    <property type="protein sequence ID" value="KJZ00250.1"/>
    <property type="molecule type" value="Genomic_DNA"/>
</dbReference>
<dbReference type="GO" id="GO:0044718">
    <property type="term" value="P:siderophore transmembrane transport"/>
    <property type="evidence" value="ECO:0007669"/>
    <property type="project" value="TreeGrafter"/>
</dbReference>
<sequence>MNLSLSLISLALASSHNVSGAIEHIEVSGQHQLPSVSSELIGANIELNGAQLNELKAPTLGDTLDTLPGVSASHFGPSASRPQLRGFGAQRVVLATNAMAVRDMSSISADQLVPIEPFFADNIRVIKGATAVIPFGGEAMAGVVDVDDSRIPKQLSAWQAQEKVELQSGYNSASSLLAQTQGQQQGFAFNANILVRQRGDYKVPDSAKAPVCASWSELVTDVRLADHCQVKLASPQWQFNGEKWVDITPIDEQIISHYGLNDQGKVSNSSSYQTSGSIGGSQLFSEHQELGFAYSFGKANRGIPGFMHLGSATAPKVGQAADIRIYSSFHRIDGRYSQHFNTQSYLDYLEINGFYSQQRDDETLAGTSVNLFEVDALQLNPRIGFTWHDQAPASVGLQIERSEHRGEGSDNYLPEIEGKREALYLLQNLHLQALQLQFGARYDHIQYKPNLEGSYVPGRGQGANVQEREFHLQNYSVSMNYHPVPMWSLHASYTDAQRAPAINELYASNPHLALLIEEQGNTHLNVEQNRALEWGTRVTLGDLQLAATWFDNEYTDFTYLGNTGVNRGGVYVQEWRQADTDNQGYEITLDYSYTFTDWGVITLSAFTDSVKNTPRYQFDGSYDPFELDNFLNPDKAQEAEYWRRTMEGDSIPKTPANRTGLKLGWQYDGLRFTVNYTHHDKQQNVGKHERPSSSYALLGFDASVVQSWLGDSGELFVNIDNITDEDARAHQSYLRFIAPLPGRSIALGLRARF</sequence>
<evidence type="ECO:0000256" key="5">
    <source>
        <dbReference type="ARBA" id="ARBA00023077"/>
    </source>
</evidence>
<dbReference type="PANTHER" id="PTHR30069:SF40">
    <property type="entry name" value="TONB-DEPENDENT RECEPTOR NMB0964-RELATED"/>
    <property type="match status" value="1"/>
</dbReference>
<feature type="domain" description="TonB-dependent receptor plug" evidence="10">
    <location>
        <begin position="47"/>
        <end position="143"/>
    </location>
</feature>
<protein>
    <recommendedName>
        <fullName evidence="13">TonB-dependent receptor</fullName>
    </recommendedName>
</protein>
<feature type="domain" description="TonB-dependent receptor-like beta-barrel" evidence="9">
    <location>
        <begin position="322"/>
        <end position="722"/>
    </location>
</feature>